<dbReference type="Gene3D" id="3.40.30.10">
    <property type="entry name" value="Glutaredoxin"/>
    <property type="match status" value="1"/>
</dbReference>
<comment type="catalytic activity">
    <reaction evidence="3">
        <text>RX + glutathione = an S-substituted glutathione + a halide anion + H(+)</text>
        <dbReference type="Rhea" id="RHEA:16437"/>
        <dbReference type="ChEBI" id="CHEBI:15378"/>
        <dbReference type="ChEBI" id="CHEBI:16042"/>
        <dbReference type="ChEBI" id="CHEBI:17792"/>
        <dbReference type="ChEBI" id="CHEBI:57925"/>
        <dbReference type="ChEBI" id="CHEBI:90779"/>
        <dbReference type="EC" id="2.5.1.18"/>
    </reaction>
</comment>
<dbReference type="EMBL" id="GG666505">
    <property type="protein sequence ID" value="EEN61362.1"/>
    <property type="molecule type" value="Genomic_DNA"/>
</dbReference>
<dbReference type="FunFam" id="1.20.1050.10:FF:000030">
    <property type="entry name" value="Glutathione S-transferase S1"/>
    <property type="match status" value="1"/>
</dbReference>
<dbReference type="PROSITE" id="PS50405">
    <property type="entry name" value="GST_CTER"/>
    <property type="match status" value="1"/>
</dbReference>
<gene>
    <name evidence="6" type="ORF">BRAFLDRAFT_212636</name>
</gene>
<dbReference type="InterPro" id="IPR010987">
    <property type="entry name" value="Glutathione-S-Trfase_C-like"/>
</dbReference>
<dbReference type="SFLD" id="SFLDG00363">
    <property type="entry name" value="AMPS_(cytGST):_Alpha-__Mu-__Pi"/>
    <property type="match status" value="1"/>
</dbReference>
<dbReference type="InterPro" id="IPR036249">
    <property type="entry name" value="Thioredoxin-like_sf"/>
</dbReference>
<dbReference type="AlphaFoldDB" id="C3YE54"/>
<evidence type="ECO:0000256" key="1">
    <source>
        <dbReference type="ARBA" id="ARBA00012452"/>
    </source>
</evidence>
<name>C3YE54_BRAFL</name>
<evidence type="ECO:0000259" key="5">
    <source>
        <dbReference type="PROSITE" id="PS50405"/>
    </source>
</evidence>
<dbReference type="SFLD" id="SFLDG01205">
    <property type="entry name" value="AMPS.1"/>
    <property type="match status" value="1"/>
</dbReference>
<evidence type="ECO:0000256" key="3">
    <source>
        <dbReference type="ARBA" id="ARBA00047960"/>
    </source>
</evidence>
<dbReference type="Pfam" id="PF14497">
    <property type="entry name" value="GST_C_3"/>
    <property type="match status" value="1"/>
</dbReference>
<evidence type="ECO:0000313" key="6">
    <source>
        <dbReference type="EMBL" id="EEN61362.1"/>
    </source>
</evidence>
<dbReference type="InterPro" id="IPR036282">
    <property type="entry name" value="Glutathione-S-Trfase_C_sf"/>
</dbReference>
<dbReference type="SUPFAM" id="SSF47616">
    <property type="entry name" value="GST C-terminal domain-like"/>
    <property type="match status" value="1"/>
</dbReference>
<dbReference type="SFLD" id="SFLDS00019">
    <property type="entry name" value="Glutathione_Transferase_(cytos"/>
    <property type="match status" value="1"/>
</dbReference>
<organism>
    <name type="scientific">Branchiostoma floridae</name>
    <name type="common">Florida lancelet</name>
    <name type="synonym">Amphioxus</name>
    <dbReference type="NCBI Taxonomy" id="7739"/>
    <lineage>
        <taxon>Eukaryota</taxon>
        <taxon>Metazoa</taxon>
        <taxon>Chordata</taxon>
        <taxon>Cephalochordata</taxon>
        <taxon>Leptocardii</taxon>
        <taxon>Amphioxiformes</taxon>
        <taxon>Branchiostomatidae</taxon>
        <taxon>Branchiostoma</taxon>
    </lineage>
</organism>
<dbReference type="InterPro" id="IPR004045">
    <property type="entry name" value="Glutathione_S-Trfase_N"/>
</dbReference>
<dbReference type="FunFam" id="1.20.1050.130:FF:000019">
    <property type="entry name" value="Uncharacterized protein"/>
    <property type="match status" value="1"/>
</dbReference>
<feature type="domain" description="GST C-terminal" evidence="5">
    <location>
        <begin position="81"/>
        <end position="202"/>
    </location>
</feature>
<dbReference type="InParanoid" id="C3YE54"/>
<dbReference type="EC" id="2.5.1.18" evidence="1"/>
<reference evidence="6" key="1">
    <citation type="journal article" date="2008" name="Nature">
        <title>The amphioxus genome and the evolution of the chordate karyotype.</title>
        <authorList>
            <consortium name="US DOE Joint Genome Institute (JGI-PGF)"/>
            <person name="Putnam N.H."/>
            <person name="Butts T."/>
            <person name="Ferrier D.E.K."/>
            <person name="Furlong R.F."/>
            <person name="Hellsten U."/>
            <person name="Kawashima T."/>
            <person name="Robinson-Rechavi M."/>
            <person name="Shoguchi E."/>
            <person name="Terry A."/>
            <person name="Yu J.-K."/>
            <person name="Benito-Gutierrez E.L."/>
            <person name="Dubchak I."/>
            <person name="Garcia-Fernandez J."/>
            <person name="Gibson-Brown J.J."/>
            <person name="Grigoriev I.V."/>
            <person name="Horton A.C."/>
            <person name="de Jong P.J."/>
            <person name="Jurka J."/>
            <person name="Kapitonov V.V."/>
            <person name="Kohara Y."/>
            <person name="Kuroki Y."/>
            <person name="Lindquist E."/>
            <person name="Lucas S."/>
            <person name="Osoegawa K."/>
            <person name="Pennacchio L.A."/>
            <person name="Salamov A.A."/>
            <person name="Satou Y."/>
            <person name="Sauka-Spengler T."/>
            <person name="Schmutz J."/>
            <person name="Shin-I T."/>
            <person name="Toyoda A."/>
            <person name="Bronner-Fraser M."/>
            <person name="Fujiyama A."/>
            <person name="Holland L.Z."/>
            <person name="Holland P.W.H."/>
            <person name="Satoh N."/>
            <person name="Rokhsar D.S."/>
        </authorList>
    </citation>
    <scope>NUCLEOTIDE SEQUENCE [LARGE SCALE GENOMIC DNA]</scope>
    <source>
        <strain evidence="6">S238N-H82</strain>
        <tissue evidence="6">Testes</tissue>
    </source>
</reference>
<dbReference type="Pfam" id="PF02798">
    <property type="entry name" value="GST_N"/>
    <property type="match status" value="1"/>
</dbReference>
<dbReference type="FunCoup" id="C3YE54">
    <property type="interactions" value="35"/>
</dbReference>
<dbReference type="SUPFAM" id="SSF52833">
    <property type="entry name" value="Thioredoxin-like"/>
    <property type="match status" value="1"/>
</dbReference>
<dbReference type="PROSITE" id="PS50404">
    <property type="entry name" value="GST_NTER"/>
    <property type="match status" value="1"/>
</dbReference>
<keyword evidence="2" id="KW-0808">Transferase</keyword>
<accession>C3YE54</accession>
<dbReference type="FunFam" id="3.40.30.10:FF:000035">
    <property type="entry name" value="hematopoietic prostaglandin D synthase"/>
    <property type="match status" value="1"/>
</dbReference>
<dbReference type="GO" id="GO:0004364">
    <property type="term" value="F:glutathione transferase activity"/>
    <property type="evidence" value="ECO:0007669"/>
    <property type="project" value="UniProtKB-EC"/>
</dbReference>
<dbReference type="InterPro" id="IPR050213">
    <property type="entry name" value="GST_superfamily"/>
</dbReference>
<dbReference type="InterPro" id="IPR040079">
    <property type="entry name" value="Glutathione_S-Trfase"/>
</dbReference>
<dbReference type="Gene3D" id="1.20.1050.10">
    <property type="match status" value="1"/>
</dbReference>
<sequence length="202" mass="22719">MPTYKLTYFKGRGRAELARLLFAAGGVEYEDVRLEGEEWQQLKPKTPMGQLPILEVDGTMICQSKAIGRLIAKEVGMAGKTDLEAARADMIADSLEDLGQKMMFFFTEKDENKKEEKKKEFVEKTLPPALDLLEKLASAEGYFVGNSLTWADVNFFNFFGFVNGFIPGDHLKSHVNLNKVMGNVSSNPGIAKWLKERPETQF</sequence>
<dbReference type="eggNOG" id="KOG1695">
    <property type="taxonomic scope" value="Eukaryota"/>
</dbReference>
<evidence type="ECO:0000256" key="2">
    <source>
        <dbReference type="ARBA" id="ARBA00022679"/>
    </source>
</evidence>
<dbReference type="CDD" id="cd03039">
    <property type="entry name" value="GST_N_Sigma_like"/>
    <property type="match status" value="1"/>
</dbReference>
<evidence type="ECO:0000259" key="4">
    <source>
        <dbReference type="PROSITE" id="PS50404"/>
    </source>
</evidence>
<dbReference type="PANTHER" id="PTHR11571:SF224">
    <property type="entry name" value="HEMATOPOIETIC PROSTAGLANDIN D SYNTHASE"/>
    <property type="match status" value="1"/>
</dbReference>
<dbReference type="PANTHER" id="PTHR11571">
    <property type="entry name" value="GLUTATHIONE S-TRANSFERASE"/>
    <property type="match status" value="1"/>
</dbReference>
<dbReference type="InterPro" id="IPR004046">
    <property type="entry name" value="GST_C"/>
</dbReference>
<proteinExistence type="predicted"/>
<feature type="domain" description="GST N-terminal" evidence="4">
    <location>
        <begin position="2"/>
        <end position="79"/>
    </location>
</feature>
<protein>
    <recommendedName>
        <fullName evidence="1">glutathione transferase</fullName>
        <ecNumber evidence="1">2.5.1.18</ecNumber>
    </recommendedName>
</protein>